<evidence type="ECO:0000313" key="4">
    <source>
        <dbReference type="Proteomes" id="UP000000442"/>
    </source>
</evidence>
<organism evidence="3 4">
    <name type="scientific">Desulforapulum autotrophicum (strain ATCC 43914 / DSM 3382 / VKM B-1955 / HRM2)</name>
    <name type="common">Desulfobacterium autotrophicum</name>
    <dbReference type="NCBI Taxonomy" id="177437"/>
    <lineage>
        <taxon>Bacteria</taxon>
        <taxon>Pseudomonadati</taxon>
        <taxon>Thermodesulfobacteriota</taxon>
        <taxon>Desulfobacteria</taxon>
        <taxon>Desulfobacterales</taxon>
        <taxon>Desulfobacteraceae</taxon>
        <taxon>Desulforapulum</taxon>
    </lineage>
</organism>
<evidence type="ECO:0000256" key="1">
    <source>
        <dbReference type="SAM" id="SignalP"/>
    </source>
</evidence>
<keyword evidence="4" id="KW-1185">Reference proteome</keyword>
<dbReference type="STRING" id="177437.HRM2_28680"/>
<reference evidence="3 4" key="1">
    <citation type="journal article" date="2009" name="Environ. Microbiol.">
        <title>Genome sequence of Desulfobacterium autotrophicum HRM2, a marine sulfate reducer oxidizing organic carbon completely to carbon dioxide.</title>
        <authorList>
            <person name="Strittmatter A.W."/>
            <person name="Liesegang H."/>
            <person name="Rabus R."/>
            <person name="Decker I."/>
            <person name="Amann J."/>
            <person name="Andres S."/>
            <person name="Henne A."/>
            <person name="Fricke W.F."/>
            <person name="Martinez-Arias R."/>
            <person name="Bartels D."/>
            <person name="Goesmann A."/>
            <person name="Krause L."/>
            <person name="Puehler A."/>
            <person name="Klenk H.P."/>
            <person name="Richter M."/>
            <person name="Schuler M."/>
            <person name="Gloeckner F.O."/>
            <person name="Meyerdierks A."/>
            <person name="Gottschalk G."/>
            <person name="Amann R."/>
        </authorList>
    </citation>
    <scope>NUCLEOTIDE SEQUENCE [LARGE SCALE GENOMIC DNA]</scope>
    <source>
        <strain evidence="4">ATCC 43914 / DSM 3382 / HRM2</strain>
    </source>
</reference>
<sequence>MFKKVLFVVLALSFAATTAFAVETGGVIVPDTMSITNDELVLNGTGIRKKFGFKVYAAGLYLKARTNVSQDIINADQPMAITMTWKRSGPIDKVTNTFSDGFQYGAGTNYDSLKPDINAFLGTLVKAEKNDIWKYLYTPGNGTAIYYNDVLATTISGLEFKKALFAIWLLETDAFSGDKGLRDGMLGN</sequence>
<dbReference type="OrthoDB" id="9795336at2"/>
<dbReference type="InterPro" id="IPR016087">
    <property type="entry name" value="Chalcone_isomerase"/>
</dbReference>
<dbReference type="KEGG" id="dat:HRM2_28680"/>
<dbReference type="InterPro" id="IPR016088">
    <property type="entry name" value="Chalcone_isomerase_3-sand"/>
</dbReference>
<dbReference type="AlphaFoldDB" id="C0QJE3"/>
<dbReference type="EMBL" id="CP001087">
    <property type="protein sequence ID" value="ACN15956.1"/>
    <property type="molecule type" value="Genomic_DNA"/>
</dbReference>
<protein>
    <recommendedName>
        <fullName evidence="2">Chalcone isomerase domain-containing protein</fullName>
    </recommendedName>
</protein>
<proteinExistence type="predicted"/>
<keyword evidence="1" id="KW-0732">Signal</keyword>
<gene>
    <name evidence="3" type="ordered locus">HRM2_28680</name>
</gene>
<dbReference type="HOGENOM" id="CLU_102167_0_0_7"/>
<evidence type="ECO:0000259" key="2">
    <source>
        <dbReference type="Pfam" id="PF16036"/>
    </source>
</evidence>
<name>C0QJE3_DESAH</name>
<feature type="chain" id="PRO_5002900616" description="Chalcone isomerase domain-containing protein" evidence="1">
    <location>
        <begin position="22"/>
        <end position="188"/>
    </location>
</feature>
<dbReference type="Gene3D" id="3.50.70.10">
    <property type="match status" value="1"/>
</dbReference>
<dbReference type="InterPro" id="IPR036298">
    <property type="entry name" value="Chalcone_isomerase_sf"/>
</dbReference>
<dbReference type="Proteomes" id="UP000000442">
    <property type="component" value="Chromosome"/>
</dbReference>
<feature type="domain" description="Chalcone isomerase" evidence="2">
    <location>
        <begin position="21"/>
        <end position="187"/>
    </location>
</feature>
<accession>C0QJE3</accession>
<evidence type="ECO:0000313" key="3">
    <source>
        <dbReference type="EMBL" id="ACN15956.1"/>
    </source>
</evidence>
<feature type="signal peptide" evidence="1">
    <location>
        <begin position="1"/>
        <end position="21"/>
    </location>
</feature>
<dbReference type="eggNOG" id="COG0810">
    <property type="taxonomic scope" value="Bacteria"/>
</dbReference>
<dbReference type="RefSeq" id="WP_015904718.1">
    <property type="nucleotide sequence ID" value="NC_012108.1"/>
</dbReference>
<dbReference type="GO" id="GO:0016872">
    <property type="term" value="F:intramolecular lyase activity"/>
    <property type="evidence" value="ECO:0007669"/>
    <property type="project" value="InterPro"/>
</dbReference>
<dbReference type="SUPFAM" id="SSF54626">
    <property type="entry name" value="Chalcone isomerase"/>
    <property type="match status" value="1"/>
</dbReference>
<dbReference type="Pfam" id="PF16036">
    <property type="entry name" value="Chalcone_3"/>
    <property type="match status" value="1"/>
</dbReference>